<feature type="signal peptide" evidence="1">
    <location>
        <begin position="1"/>
        <end position="26"/>
    </location>
</feature>
<name>A0ABW3C4A2_SPHXN</name>
<gene>
    <name evidence="2" type="ORF">ACFQ00_10630</name>
</gene>
<sequence length="112" mass="11564">MFYVRSAAIALAVATAVGLVSASSRAEPVSVAVSFADLDLTTLAGERALRERVSGAVLTACGTRPSAEVVMEMVRRACIRNTAVTAEAHVDAVISGSRSLARAEPRLPGTAH</sequence>
<keyword evidence="1" id="KW-0732">Signal</keyword>
<protein>
    <submittedName>
        <fullName evidence="2">UrcA family protein</fullName>
    </submittedName>
</protein>
<evidence type="ECO:0000313" key="3">
    <source>
        <dbReference type="Proteomes" id="UP001597124"/>
    </source>
</evidence>
<organism evidence="2 3">
    <name type="scientific">Sphingosinicella xenopeptidilytica</name>
    <dbReference type="NCBI Taxonomy" id="364098"/>
    <lineage>
        <taxon>Bacteria</taxon>
        <taxon>Pseudomonadati</taxon>
        <taxon>Pseudomonadota</taxon>
        <taxon>Alphaproteobacteria</taxon>
        <taxon>Sphingomonadales</taxon>
        <taxon>Sphingosinicellaceae</taxon>
        <taxon>Sphingosinicella</taxon>
    </lineage>
</organism>
<accession>A0ABW3C4A2</accession>
<proteinExistence type="predicted"/>
<evidence type="ECO:0000256" key="1">
    <source>
        <dbReference type="SAM" id="SignalP"/>
    </source>
</evidence>
<keyword evidence="3" id="KW-1185">Reference proteome</keyword>
<dbReference type="EMBL" id="JBHTIK010000005">
    <property type="protein sequence ID" value="MFD0848778.1"/>
    <property type="molecule type" value="Genomic_DNA"/>
</dbReference>
<evidence type="ECO:0000313" key="2">
    <source>
        <dbReference type="EMBL" id="MFD0848778.1"/>
    </source>
</evidence>
<comment type="caution">
    <text evidence="2">The sequence shown here is derived from an EMBL/GenBank/DDBJ whole genome shotgun (WGS) entry which is preliminary data.</text>
</comment>
<feature type="chain" id="PRO_5046125613" evidence="1">
    <location>
        <begin position="27"/>
        <end position="112"/>
    </location>
</feature>
<dbReference type="InterPro" id="IPR030972">
    <property type="entry name" value="UrcA_uranyl"/>
</dbReference>
<dbReference type="Proteomes" id="UP001597124">
    <property type="component" value="Unassembled WGS sequence"/>
</dbReference>
<dbReference type="NCBIfam" id="TIGR04433">
    <property type="entry name" value="UrcA_uranyl"/>
    <property type="match status" value="1"/>
</dbReference>
<reference evidence="3" key="1">
    <citation type="journal article" date="2019" name="Int. J. Syst. Evol. Microbiol.">
        <title>The Global Catalogue of Microorganisms (GCM) 10K type strain sequencing project: providing services to taxonomists for standard genome sequencing and annotation.</title>
        <authorList>
            <consortium name="The Broad Institute Genomics Platform"/>
            <consortium name="The Broad Institute Genome Sequencing Center for Infectious Disease"/>
            <person name="Wu L."/>
            <person name="Ma J."/>
        </authorList>
    </citation>
    <scope>NUCLEOTIDE SEQUENCE [LARGE SCALE GENOMIC DNA]</scope>
    <source>
        <strain evidence="3">CCUG 52537</strain>
    </source>
</reference>
<dbReference type="RefSeq" id="WP_381490133.1">
    <property type="nucleotide sequence ID" value="NZ_JBHTIK010000005.1"/>
</dbReference>